<reference evidence="2" key="1">
    <citation type="journal article" date="2021" name="Microb. Physiol.">
        <title>Proteogenomic Insights into the Physiology of Marine, Sulfate-Reducing, Filamentous Desulfonema limicola and Desulfonema magnum.</title>
        <authorList>
            <person name="Schnaars V."/>
            <person name="Wohlbrand L."/>
            <person name="Scheve S."/>
            <person name="Hinrichs C."/>
            <person name="Reinhardt R."/>
            <person name="Rabus R."/>
        </authorList>
    </citation>
    <scope>NUCLEOTIDE SEQUENCE</scope>
    <source>
        <strain evidence="2">5ac10</strain>
    </source>
</reference>
<accession>A0A975GHZ7</accession>
<keyword evidence="3" id="KW-1185">Reference proteome</keyword>
<dbReference type="SUPFAM" id="SSF141868">
    <property type="entry name" value="EAL domain-like"/>
    <property type="match status" value="1"/>
</dbReference>
<dbReference type="Gene3D" id="3.30.450.20">
    <property type="entry name" value="PAS domain"/>
    <property type="match status" value="1"/>
</dbReference>
<dbReference type="KEGG" id="dli:dnl_43320"/>
<dbReference type="Proteomes" id="UP000663720">
    <property type="component" value="Chromosome"/>
</dbReference>
<protein>
    <submittedName>
        <fullName evidence="2">EAL domain-containing protein</fullName>
    </submittedName>
</protein>
<dbReference type="SMART" id="SM00052">
    <property type="entry name" value="EAL"/>
    <property type="match status" value="1"/>
</dbReference>
<dbReference type="PROSITE" id="PS50883">
    <property type="entry name" value="EAL"/>
    <property type="match status" value="1"/>
</dbReference>
<dbReference type="RefSeq" id="WP_207687948.1">
    <property type="nucleotide sequence ID" value="NZ_CP061799.1"/>
</dbReference>
<dbReference type="GO" id="GO:0071111">
    <property type="term" value="F:cyclic-guanylate-specific phosphodiesterase activity"/>
    <property type="evidence" value="ECO:0007669"/>
    <property type="project" value="InterPro"/>
</dbReference>
<dbReference type="Gene3D" id="3.20.20.450">
    <property type="entry name" value="EAL domain"/>
    <property type="match status" value="1"/>
</dbReference>
<dbReference type="Pfam" id="PF00563">
    <property type="entry name" value="EAL"/>
    <property type="match status" value="1"/>
</dbReference>
<dbReference type="PANTHER" id="PTHR33121:SF76">
    <property type="entry name" value="SIGNALING PROTEIN"/>
    <property type="match status" value="1"/>
</dbReference>
<organism evidence="2 3">
    <name type="scientific">Desulfonema limicola</name>
    <dbReference type="NCBI Taxonomy" id="45656"/>
    <lineage>
        <taxon>Bacteria</taxon>
        <taxon>Pseudomonadati</taxon>
        <taxon>Thermodesulfobacteriota</taxon>
        <taxon>Desulfobacteria</taxon>
        <taxon>Desulfobacterales</taxon>
        <taxon>Desulfococcaceae</taxon>
        <taxon>Desulfonema</taxon>
    </lineage>
</organism>
<name>A0A975GHZ7_9BACT</name>
<evidence type="ECO:0000313" key="2">
    <source>
        <dbReference type="EMBL" id="QTA81972.1"/>
    </source>
</evidence>
<dbReference type="EMBL" id="CP061799">
    <property type="protein sequence ID" value="QTA81972.1"/>
    <property type="molecule type" value="Genomic_DNA"/>
</dbReference>
<evidence type="ECO:0000313" key="3">
    <source>
        <dbReference type="Proteomes" id="UP000663720"/>
    </source>
</evidence>
<dbReference type="PANTHER" id="PTHR33121">
    <property type="entry name" value="CYCLIC DI-GMP PHOSPHODIESTERASE PDEF"/>
    <property type="match status" value="1"/>
</dbReference>
<feature type="domain" description="EAL" evidence="1">
    <location>
        <begin position="1"/>
        <end position="253"/>
    </location>
</feature>
<dbReference type="InterPro" id="IPR050706">
    <property type="entry name" value="Cyclic-di-GMP_PDE-like"/>
</dbReference>
<evidence type="ECO:0000259" key="1">
    <source>
        <dbReference type="PROSITE" id="PS50883"/>
    </source>
</evidence>
<dbReference type="SUPFAM" id="SSF103190">
    <property type="entry name" value="Sensory domain-like"/>
    <property type="match status" value="1"/>
</dbReference>
<proteinExistence type="predicted"/>
<dbReference type="InterPro" id="IPR001633">
    <property type="entry name" value="EAL_dom"/>
</dbReference>
<gene>
    <name evidence="2" type="ORF">dnl_43320</name>
</gene>
<dbReference type="InterPro" id="IPR035919">
    <property type="entry name" value="EAL_sf"/>
</dbReference>
<sequence>MTDYKTLKIIIEQQKLFTLLHPIISIKEKRVIGFEALSRGINPETRDIISPIELFESAFHCNMSLKLDRLCREKAVKTFADKFKNSDYMLFLNFDPSILDQVIIGNGWLKNLVSTQGVKPGNLAIEIVESSVESQSLLKKFVNLYRNYGFVIVLDDFGAQHSNLDRILQLKPDIIKIDRELVENVSQDYYKQSIVGSIISLANKIGTLVLAEGVEKIEDIIKCYELGADLFQGYHFSRPACAEDFEKDFCNKKISQASDQIFTYLNSRITQQISSQEAFETIGRELCSRMKNMKPETFDHFLKDNITRFEQVQCMYILDKNGKQVSNTIFRLKTVFNPRHTLFKPAVKGTDHSLKNYFLNMKIIKSDIYFTEPYTSLATGGICRTMAVEFNNIENESFILCLDFSI</sequence>
<dbReference type="InterPro" id="IPR029151">
    <property type="entry name" value="Sensor-like_sf"/>
</dbReference>
<dbReference type="CDD" id="cd01948">
    <property type="entry name" value="EAL"/>
    <property type="match status" value="1"/>
</dbReference>
<dbReference type="AlphaFoldDB" id="A0A975GHZ7"/>